<proteinExistence type="predicted"/>
<accession>A0A1Y2GIL6</accession>
<dbReference type="InterPro" id="IPR042859">
    <property type="entry name" value="NOL11"/>
</dbReference>
<dbReference type="GO" id="GO:0005730">
    <property type="term" value="C:nucleolus"/>
    <property type="evidence" value="ECO:0007669"/>
    <property type="project" value="TreeGrafter"/>
</dbReference>
<name>A0A1Y2GIL6_9FUNG</name>
<evidence type="ECO:0000313" key="2">
    <source>
        <dbReference type="EMBL" id="ORZ12053.1"/>
    </source>
</evidence>
<dbReference type="EMBL" id="MCFF01000026">
    <property type="protein sequence ID" value="ORZ12053.1"/>
    <property type="molecule type" value="Genomic_DNA"/>
</dbReference>
<feature type="compositionally biased region" description="Basic residues" evidence="1">
    <location>
        <begin position="643"/>
        <end position="654"/>
    </location>
</feature>
<evidence type="ECO:0000256" key="1">
    <source>
        <dbReference type="SAM" id="MobiDB-lite"/>
    </source>
</evidence>
<protein>
    <submittedName>
        <fullName evidence="2">Uncharacterized protein</fullName>
    </submittedName>
</protein>
<feature type="compositionally biased region" description="Basic and acidic residues" evidence="1">
    <location>
        <begin position="580"/>
        <end position="597"/>
    </location>
</feature>
<feature type="compositionally biased region" description="Acidic residues" evidence="1">
    <location>
        <begin position="684"/>
        <end position="695"/>
    </location>
</feature>
<dbReference type="AlphaFoldDB" id="A0A1Y2GIL6"/>
<feature type="region of interest" description="Disordered" evidence="1">
    <location>
        <begin position="194"/>
        <end position="216"/>
    </location>
</feature>
<dbReference type="GO" id="GO:0030490">
    <property type="term" value="P:maturation of SSU-rRNA"/>
    <property type="evidence" value="ECO:0007669"/>
    <property type="project" value="InterPro"/>
</dbReference>
<dbReference type="Proteomes" id="UP000193648">
    <property type="component" value="Unassembled WGS sequence"/>
</dbReference>
<dbReference type="OrthoDB" id="4349954at2759"/>
<gene>
    <name evidence="2" type="ORF">BCR41DRAFT_423249</name>
</gene>
<organism evidence="2 3">
    <name type="scientific">Lobosporangium transversale</name>
    <dbReference type="NCBI Taxonomy" id="64571"/>
    <lineage>
        <taxon>Eukaryota</taxon>
        <taxon>Fungi</taxon>
        <taxon>Fungi incertae sedis</taxon>
        <taxon>Mucoromycota</taxon>
        <taxon>Mortierellomycotina</taxon>
        <taxon>Mortierellomycetes</taxon>
        <taxon>Mortierellales</taxon>
        <taxon>Mortierellaceae</taxon>
        <taxon>Lobosporangium</taxon>
    </lineage>
</organism>
<dbReference type="PANTHER" id="PTHR15633:SF2">
    <property type="entry name" value="NUCLEOLAR PROTEIN 11"/>
    <property type="match status" value="1"/>
</dbReference>
<sequence>MPVSVDDPFLLTSYSSTSHRHQKLQAVHCTPEQRNVVQVKSEEEHGSCLLAVAVQGEGVQLFNTADQKCVFSYSAAPGYSFTGSAQTIQKSGKLRHVYAVIAKGTDVPTKEEGKVVWRWVDETSTASDPSILNNNDVIESVRKPSSARKTVHKFESEIYQLFVSSLLPNHAVLVNKDGSLVLVTEDMKRIVSSSKVHSAPGAKANKKDKKDKSTQDRSNTVLWATTYNTTGSWIPTSSLPRETLIVMTVVEPSVETMVITLSYVNKEQRGFTEFGQVELKSTTGSPSFAFDAVTGQFSFLTASGELKIYQVAVDQVDHTLSAIETLTLPLPGYAAISTARTGVDPLLQSVDTIALGDNYLAVAGIHNNNDKPELVLTIWDIQYGTLQAKHLFPGVFSLQNSTCQLALLPGSVLVITISTTINTTVKSDVYLCHFYAEPMSLLGAMGRMKDTTPFLGQSGAIAQDAYTSTTTSLLVPSDTNAIVKGSDLTKGKDEFEKQFEAAQMEEKKVLEALASKSHAGDAQAFEEVFFKYMDQQTAAARDDVLKRHGVSADEVKEAVEATKRRKAETKKLLQQQQSNQKKDDSDQKMEVDNEPAVKDNAVTIQLDKAARKKLKKKEANAAKAASKEATKADNEAGKDGSKKATKASTKKSKPVAKEAANEDGSSSESSSDEDDENQVVVLSSDDENKEEEDETEYKADLEEEHRLEAHRDAVEQWRKIEADAIKNYNEQRRLLAVGRAPIPPPELSHHFVITVISYCFPHLPNGQPDMSFWPSKVIKFMIEHQLVGNANPGAGQAGIALNLMERGQWHLLELAFKKLYDIPEGDMIVMLKQVISLNRKTSISTSARSQNATGISGVVSQSLSSSTTTKSKITSTSIPDIPYFLNLIMTAPRNEIFMQQALKKLTVEELTVVLEILKGWIDIWDVRGGIGHQNQRADKKQLPGGLPGYGIIVDFTTMIMDVHFPLLILSAHLHPVLKSIQTSMQRETQISNELEKALRGPLGLFDRKHKEMIRRKKEFSVAGFASSGNHGIITAAGGVSTDKRRRRKWEGGEGIPDYAVEIIHL</sequence>
<dbReference type="InParanoid" id="A0A1Y2GIL6"/>
<keyword evidence="3" id="KW-1185">Reference proteome</keyword>
<dbReference type="RefSeq" id="XP_021879918.1">
    <property type="nucleotide sequence ID" value="XM_022030272.1"/>
</dbReference>
<evidence type="ECO:0000313" key="3">
    <source>
        <dbReference type="Proteomes" id="UP000193648"/>
    </source>
</evidence>
<dbReference type="PANTHER" id="PTHR15633">
    <property type="entry name" value="NUCLEOLAR PROTEIN 11"/>
    <property type="match status" value="1"/>
</dbReference>
<feature type="region of interest" description="Disordered" evidence="1">
    <location>
        <begin position="561"/>
        <end position="704"/>
    </location>
</feature>
<feature type="compositionally biased region" description="Basic and acidic residues" evidence="1">
    <location>
        <begin position="617"/>
        <end position="642"/>
    </location>
</feature>
<comment type="caution">
    <text evidence="2">The sequence shown here is derived from an EMBL/GenBank/DDBJ whole genome shotgun (WGS) entry which is preliminary data.</text>
</comment>
<reference evidence="2 3" key="1">
    <citation type="submission" date="2016-07" db="EMBL/GenBank/DDBJ databases">
        <title>Pervasive Adenine N6-methylation of Active Genes in Fungi.</title>
        <authorList>
            <consortium name="DOE Joint Genome Institute"/>
            <person name="Mondo S.J."/>
            <person name="Dannebaum R.O."/>
            <person name="Kuo R.C."/>
            <person name="Labutti K."/>
            <person name="Haridas S."/>
            <person name="Kuo A."/>
            <person name="Salamov A."/>
            <person name="Ahrendt S.R."/>
            <person name="Lipzen A."/>
            <person name="Sullivan W."/>
            <person name="Andreopoulos W.B."/>
            <person name="Clum A."/>
            <person name="Lindquist E."/>
            <person name="Daum C."/>
            <person name="Ramamoorthy G.K."/>
            <person name="Gryganskyi A."/>
            <person name="Culley D."/>
            <person name="Magnuson J.K."/>
            <person name="James T.Y."/>
            <person name="O'Malley M.A."/>
            <person name="Stajich J.E."/>
            <person name="Spatafora J.W."/>
            <person name="Visel A."/>
            <person name="Grigoriev I.V."/>
        </authorList>
    </citation>
    <scope>NUCLEOTIDE SEQUENCE [LARGE SCALE GENOMIC DNA]</scope>
    <source>
        <strain evidence="2 3">NRRL 3116</strain>
    </source>
</reference>
<dbReference type="GeneID" id="33572114"/>
<dbReference type="GO" id="GO:0003723">
    <property type="term" value="F:RNA binding"/>
    <property type="evidence" value="ECO:0007669"/>
    <property type="project" value="TreeGrafter"/>
</dbReference>
<dbReference type="STRING" id="64571.A0A1Y2GIL6"/>